<protein>
    <submittedName>
        <fullName evidence="1">Uncharacterized protein</fullName>
    </submittedName>
</protein>
<gene>
    <name evidence="1" type="ORF">LCGC14_2878740</name>
</gene>
<dbReference type="AlphaFoldDB" id="A0A0F8Y0P7"/>
<reference evidence="1" key="1">
    <citation type="journal article" date="2015" name="Nature">
        <title>Complex archaea that bridge the gap between prokaryotes and eukaryotes.</title>
        <authorList>
            <person name="Spang A."/>
            <person name="Saw J.H."/>
            <person name="Jorgensen S.L."/>
            <person name="Zaremba-Niedzwiedzka K."/>
            <person name="Martijn J."/>
            <person name="Lind A.E."/>
            <person name="van Eijk R."/>
            <person name="Schleper C."/>
            <person name="Guy L."/>
            <person name="Ettema T.J."/>
        </authorList>
    </citation>
    <scope>NUCLEOTIDE SEQUENCE</scope>
</reference>
<proteinExistence type="predicted"/>
<comment type="caution">
    <text evidence="1">The sequence shown here is derived from an EMBL/GenBank/DDBJ whole genome shotgun (WGS) entry which is preliminary data.</text>
</comment>
<organism evidence="1">
    <name type="scientific">marine sediment metagenome</name>
    <dbReference type="NCBI Taxonomy" id="412755"/>
    <lineage>
        <taxon>unclassified sequences</taxon>
        <taxon>metagenomes</taxon>
        <taxon>ecological metagenomes</taxon>
    </lineage>
</organism>
<evidence type="ECO:0000313" key="1">
    <source>
        <dbReference type="EMBL" id="KKK74937.1"/>
    </source>
</evidence>
<dbReference type="EMBL" id="LAZR01056086">
    <property type="protein sequence ID" value="KKK74937.1"/>
    <property type="molecule type" value="Genomic_DNA"/>
</dbReference>
<sequence>MSETKHTPLPWRYSEYRPRGGHLRLCIGNKDGSEQVLVARDVGWKRENLKFIVQTINARPKVEELVTAVIMADQGDLEQADRANKLAREVEAALGGKAE</sequence>
<name>A0A0F8Y0P7_9ZZZZ</name>
<accession>A0A0F8Y0P7</accession>